<name>A0A523QHJ3_UNCAE</name>
<comment type="caution">
    <text evidence="2">The sequence shown here is derived from an EMBL/GenBank/DDBJ whole genome shotgun (WGS) entry which is preliminary data.</text>
</comment>
<accession>A0A523QHJ3</accession>
<proteinExistence type="predicted"/>
<reference evidence="2 3" key="1">
    <citation type="submission" date="2019-03" db="EMBL/GenBank/DDBJ databases">
        <title>Metabolic potential of uncultured bacteria and archaea associated with petroleum seepage in deep-sea sediments.</title>
        <authorList>
            <person name="Dong X."/>
            <person name="Hubert C."/>
        </authorList>
    </citation>
    <scope>NUCLEOTIDE SEQUENCE [LARGE SCALE GENOMIC DNA]</scope>
    <source>
        <strain evidence="2">E44_bin92</strain>
    </source>
</reference>
<evidence type="ECO:0000313" key="2">
    <source>
        <dbReference type="EMBL" id="TES84989.1"/>
    </source>
</evidence>
<evidence type="ECO:0008006" key="4">
    <source>
        <dbReference type="Google" id="ProtNLM"/>
    </source>
</evidence>
<evidence type="ECO:0000313" key="3">
    <source>
        <dbReference type="Proteomes" id="UP000320781"/>
    </source>
</evidence>
<dbReference type="AlphaFoldDB" id="A0A523QHJ3"/>
<dbReference type="SUPFAM" id="SSF53448">
    <property type="entry name" value="Nucleotide-diphospho-sugar transferases"/>
    <property type="match status" value="1"/>
</dbReference>
<keyword evidence="1" id="KW-0175">Coiled coil</keyword>
<sequence length="397" mass="45353">MENITIAIPSYWGSAGGCSDAGEVIMFDHPTPLNQEGTLARLLDSLELIRSEEFKVVILAVANTPHLTRDVIARIEEITKPYSSLYDITVLHSRNLASLRRALISEGVSEAACELIGLDSYPAVRNMCSLAGILSGSTITVFLDDDEVITDKRFLNKAREFLGTEHEHRMVQAVAGYYLQPQSFRLDMDRVPRWRSPYWNNAACMNEAFEVIIGRPPRLKPTPFVFGGNMVLHRDILMKVPFDPLITRGEDIDFLINLRINGIAFWLDRELSVRHLPPKVSPPAWRSLREDIKRFLYERKKVMDHEGIEGVSQEELMPYPGAFLGQDLEERITRTNELLKEEYEKLQDKRGMDECEVNIGLARRNPYKGIDTCRHLQDLTTRWQELTRAAAGRVIQE</sequence>
<gene>
    <name evidence="2" type="ORF">E3J95_05580</name>
</gene>
<protein>
    <recommendedName>
        <fullName evidence="4">Glycosyltransferase family 2 protein</fullName>
    </recommendedName>
</protein>
<evidence type="ECO:0000256" key="1">
    <source>
        <dbReference type="SAM" id="Coils"/>
    </source>
</evidence>
<feature type="coiled-coil region" evidence="1">
    <location>
        <begin position="329"/>
        <end position="356"/>
    </location>
</feature>
<organism evidence="2 3">
    <name type="scientific">Aerophobetes bacterium</name>
    <dbReference type="NCBI Taxonomy" id="2030807"/>
    <lineage>
        <taxon>Bacteria</taxon>
        <taxon>Candidatus Aerophobota</taxon>
    </lineage>
</organism>
<dbReference type="EMBL" id="SOKU01000272">
    <property type="protein sequence ID" value="TES84989.1"/>
    <property type="molecule type" value="Genomic_DNA"/>
</dbReference>
<dbReference type="InterPro" id="IPR029044">
    <property type="entry name" value="Nucleotide-diphossugar_trans"/>
</dbReference>
<dbReference type="Gene3D" id="3.90.550.10">
    <property type="entry name" value="Spore Coat Polysaccharide Biosynthesis Protein SpsA, Chain A"/>
    <property type="match status" value="1"/>
</dbReference>
<dbReference type="Proteomes" id="UP000320781">
    <property type="component" value="Unassembled WGS sequence"/>
</dbReference>